<dbReference type="Proteomes" id="UP001269400">
    <property type="component" value="Unassembled WGS sequence"/>
</dbReference>
<sequence>MKKITVYKSTTADGYTAFIKAKEFMQKHNLEYELNKLTETAIPKKKMKKFLYFYTSCDLTEILDVTEEEWRLLLTKKWYEKVLDIPEEDRADFVLDNADEAFRKPIIFMDYYDEQGCLNDEYEGIGTVGFNDSEFGLYIPKSQRNYQLKKMISQLSQIDKLNKEVDEENKSKEEITKEFNDEYLEEIDDSLFEKEFYGQWMENGKQEQNQFSLAI</sequence>
<reference evidence="2" key="2">
    <citation type="submission" date="2022-12" db="EMBL/GenBank/DDBJ databases">
        <authorList>
            <person name="Dechsakulwatana C."/>
            <person name="Rungsihiranrut A."/>
            <person name="Muangchinda C."/>
            <person name="Ningthoujam R."/>
            <person name="Klankeo P."/>
            <person name="Pinyakong O."/>
        </authorList>
    </citation>
    <scope>NUCLEOTIDE SEQUENCE</scope>
    <source>
        <strain evidence="2">TL01-2</strain>
    </source>
</reference>
<evidence type="ECO:0000313" key="3">
    <source>
        <dbReference type="Proteomes" id="UP001269400"/>
    </source>
</evidence>
<evidence type="ECO:0000313" key="2">
    <source>
        <dbReference type="EMBL" id="MDU9693453.1"/>
    </source>
</evidence>
<dbReference type="AlphaFoldDB" id="A0AAX6NC11"/>
<accession>A0AAX6NC11</accession>
<evidence type="ECO:0000256" key="1">
    <source>
        <dbReference type="PROSITE-ProRule" id="PRU01282"/>
    </source>
</evidence>
<protein>
    <submittedName>
        <fullName evidence="2">Uncharacterized protein</fullName>
    </submittedName>
</protein>
<proteinExistence type="inferred from homology"/>
<organism evidence="2 3">
    <name type="scientific">Priestia aryabhattai</name>
    <name type="common">Bacillus aryabhattai</name>
    <dbReference type="NCBI Taxonomy" id="412384"/>
    <lineage>
        <taxon>Bacteria</taxon>
        <taxon>Bacillati</taxon>
        <taxon>Bacillota</taxon>
        <taxon>Bacilli</taxon>
        <taxon>Bacillales</taxon>
        <taxon>Bacillaceae</taxon>
        <taxon>Priestia</taxon>
    </lineage>
</organism>
<dbReference type="PROSITE" id="PS51353">
    <property type="entry name" value="ARSC"/>
    <property type="match status" value="1"/>
</dbReference>
<gene>
    <name evidence="2" type="ORF">O0Q50_19960</name>
</gene>
<dbReference type="Gene3D" id="3.40.30.10">
    <property type="entry name" value="Glutaredoxin"/>
    <property type="match status" value="1"/>
</dbReference>
<dbReference type="InterPro" id="IPR006660">
    <property type="entry name" value="Arsenate_reductase-like"/>
</dbReference>
<comment type="similarity">
    <text evidence="1">Belongs to the ArsC family.</text>
</comment>
<dbReference type="EMBL" id="JAPTGD010000002">
    <property type="protein sequence ID" value="MDU9693453.1"/>
    <property type="molecule type" value="Genomic_DNA"/>
</dbReference>
<comment type="caution">
    <text evidence="2">The sequence shown here is derived from an EMBL/GenBank/DDBJ whole genome shotgun (WGS) entry which is preliminary data.</text>
</comment>
<dbReference type="RefSeq" id="WP_316910680.1">
    <property type="nucleotide sequence ID" value="NZ_JAPTGD010000002.1"/>
</dbReference>
<reference evidence="2" key="1">
    <citation type="journal article" date="2022" name="J Environ Chem Eng">
        <title>Biodegradation of petroleum oil using a constructed nonpathogenic and heavy metal-tolerant bacterial consortium isolated from marine sponges.</title>
        <authorList>
            <person name="Dechsakulwatana C."/>
            <person name="Rungsihiranrut A."/>
            <person name="Muangchinda C."/>
            <person name="Ningthoujam R."/>
            <person name="Klankeo P."/>
            <person name="Pinyakong O."/>
        </authorList>
    </citation>
    <scope>NUCLEOTIDE SEQUENCE</scope>
    <source>
        <strain evidence="2">TL01-2</strain>
    </source>
</reference>
<name>A0AAX6NC11_PRIAR</name>